<dbReference type="EMBL" id="PXYT01000013">
    <property type="protein sequence ID" value="PSR30120.1"/>
    <property type="molecule type" value="Genomic_DNA"/>
</dbReference>
<organism evidence="5 6">
    <name type="scientific">Sulfobacillus benefaciens</name>
    <dbReference type="NCBI Taxonomy" id="453960"/>
    <lineage>
        <taxon>Bacteria</taxon>
        <taxon>Bacillati</taxon>
        <taxon>Bacillota</taxon>
        <taxon>Clostridia</taxon>
        <taxon>Eubacteriales</taxon>
        <taxon>Clostridiales Family XVII. Incertae Sedis</taxon>
        <taxon>Sulfobacillus</taxon>
    </lineage>
</organism>
<evidence type="ECO:0000256" key="2">
    <source>
        <dbReference type="SAM" id="Phobius"/>
    </source>
</evidence>
<dbReference type="PANTHER" id="PTHR43833:SF9">
    <property type="entry name" value="POTASSIUM CHANNEL PROTEIN YUGO-RELATED"/>
    <property type="match status" value="1"/>
</dbReference>
<proteinExistence type="predicted"/>
<evidence type="ECO:0000256" key="1">
    <source>
        <dbReference type="ARBA" id="ARBA00004651"/>
    </source>
</evidence>
<dbReference type="PANTHER" id="PTHR43833">
    <property type="entry name" value="POTASSIUM CHANNEL PROTEIN 2-RELATED-RELATED"/>
    <property type="match status" value="1"/>
</dbReference>
<protein>
    <recommendedName>
        <fullName evidence="7">Potassium channel protein</fullName>
    </recommendedName>
</protein>
<feature type="transmembrane region" description="Helical" evidence="2">
    <location>
        <begin position="17"/>
        <end position="35"/>
    </location>
</feature>
<evidence type="ECO:0008006" key="7">
    <source>
        <dbReference type="Google" id="ProtNLM"/>
    </source>
</evidence>
<comment type="subcellular location">
    <subcellularLocation>
        <location evidence="1">Cell membrane</location>
        <topology evidence="1">Multi-pass membrane protein</topology>
    </subcellularLocation>
</comment>
<dbReference type="GO" id="GO:0008324">
    <property type="term" value="F:monoatomic cation transmembrane transporter activity"/>
    <property type="evidence" value="ECO:0007669"/>
    <property type="project" value="InterPro"/>
</dbReference>
<feature type="transmembrane region" description="Helical" evidence="2">
    <location>
        <begin position="71"/>
        <end position="91"/>
    </location>
</feature>
<keyword evidence="2" id="KW-1133">Transmembrane helix</keyword>
<dbReference type="Pfam" id="PF02254">
    <property type="entry name" value="TrkA_N"/>
    <property type="match status" value="1"/>
</dbReference>
<accession>A0A2T2X6J2</accession>
<dbReference type="PROSITE" id="PS51201">
    <property type="entry name" value="RCK_N"/>
    <property type="match status" value="1"/>
</dbReference>
<dbReference type="GO" id="GO:0005886">
    <property type="term" value="C:plasma membrane"/>
    <property type="evidence" value="ECO:0007669"/>
    <property type="project" value="UniProtKB-SubCell"/>
</dbReference>
<comment type="caution">
    <text evidence="5">The sequence shown here is derived from an EMBL/GenBank/DDBJ whole genome shotgun (WGS) entry which is preliminary data.</text>
</comment>
<gene>
    <name evidence="5" type="ORF">C7B43_07520</name>
</gene>
<feature type="transmembrane region" description="Helical" evidence="2">
    <location>
        <begin position="41"/>
        <end position="59"/>
    </location>
</feature>
<dbReference type="InterPro" id="IPR050721">
    <property type="entry name" value="Trk_Ktr_HKT_K-transport"/>
</dbReference>
<dbReference type="Pfam" id="PF07885">
    <property type="entry name" value="Ion_trans_2"/>
    <property type="match status" value="1"/>
</dbReference>
<dbReference type="Gene3D" id="3.40.50.720">
    <property type="entry name" value="NAD(P)-binding Rossmann-like Domain"/>
    <property type="match status" value="1"/>
</dbReference>
<dbReference type="SUPFAM" id="SSF51735">
    <property type="entry name" value="NAD(P)-binding Rossmann-fold domains"/>
    <property type="match status" value="1"/>
</dbReference>
<dbReference type="Gene3D" id="1.10.287.70">
    <property type="match status" value="1"/>
</dbReference>
<dbReference type="GO" id="GO:0006813">
    <property type="term" value="P:potassium ion transport"/>
    <property type="evidence" value="ECO:0007669"/>
    <property type="project" value="InterPro"/>
</dbReference>
<dbReference type="SUPFAM" id="SSF116726">
    <property type="entry name" value="TrkA C-terminal domain-like"/>
    <property type="match status" value="1"/>
</dbReference>
<sequence>MPFLILNVWHRVSRHQILILTILVFVIMFVAAGLFALTQHVSFFTGIYWAVTTVTTVGYGDVTPHNAAGRVIAMGTMLTAIPLAGVAFGGWTASLVSIHLRKVWGLAMNKMHRHLVILGYSPILVHILPDLSARHTELVLIAPGDINALPTDFPHINGDPTHPHVLAQAHLPEAKQIVVLGETDGAVLMTAIEAHRIAPETPIFSITHSRRAAQTLKDLGLMHSVASQDLLGHTLATSLETPHAADFFVALLTSTRAVLREMPAPDDVLHHPLTDYVPPGPATVLAVIRQNRVILPTDNPVIEPSDTLLLLTAQDATT</sequence>
<dbReference type="InterPro" id="IPR006037">
    <property type="entry name" value="RCK_C"/>
</dbReference>
<dbReference type="SUPFAM" id="SSF81324">
    <property type="entry name" value="Voltage-gated potassium channels"/>
    <property type="match status" value="1"/>
</dbReference>
<dbReference type="AlphaFoldDB" id="A0A2T2X6J2"/>
<evidence type="ECO:0000259" key="4">
    <source>
        <dbReference type="PROSITE" id="PS51202"/>
    </source>
</evidence>
<dbReference type="Proteomes" id="UP000242699">
    <property type="component" value="Unassembled WGS sequence"/>
</dbReference>
<feature type="domain" description="RCK C-terminal" evidence="4">
    <location>
        <begin position="247"/>
        <end position="318"/>
    </location>
</feature>
<evidence type="ECO:0000313" key="6">
    <source>
        <dbReference type="Proteomes" id="UP000242699"/>
    </source>
</evidence>
<evidence type="ECO:0000313" key="5">
    <source>
        <dbReference type="EMBL" id="PSR30120.1"/>
    </source>
</evidence>
<dbReference type="InterPro" id="IPR003148">
    <property type="entry name" value="RCK_N"/>
</dbReference>
<dbReference type="InterPro" id="IPR013099">
    <property type="entry name" value="K_chnl_dom"/>
</dbReference>
<keyword evidence="2" id="KW-0472">Membrane</keyword>
<evidence type="ECO:0000259" key="3">
    <source>
        <dbReference type="PROSITE" id="PS51201"/>
    </source>
</evidence>
<name>A0A2T2X6J2_9FIRM</name>
<dbReference type="InterPro" id="IPR036721">
    <property type="entry name" value="RCK_C_sf"/>
</dbReference>
<reference evidence="5 6" key="1">
    <citation type="journal article" date="2014" name="BMC Genomics">
        <title>Comparison of environmental and isolate Sulfobacillus genomes reveals diverse carbon, sulfur, nitrogen, and hydrogen metabolisms.</title>
        <authorList>
            <person name="Justice N.B."/>
            <person name="Norman A."/>
            <person name="Brown C.T."/>
            <person name="Singh A."/>
            <person name="Thomas B.C."/>
            <person name="Banfield J.F."/>
        </authorList>
    </citation>
    <scope>NUCLEOTIDE SEQUENCE [LARGE SCALE GENOMIC DNA]</scope>
    <source>
        <strain evidence="5">AMDSBA1</strain>
    </source>
</reference>
<keyword evidence="2" id="KW-0812">Transmembrane</keyword>
<dbReference type="Gene3D" id="3.30.70.1450">
    <property type="entry name" value="Regulator of K+ conductance, C-terminal domain"/>
    <property type="match status" value="1"/>
</dbReference>
<feature type="domain" description="RCK N-terminal" evidence="3">
    <location>
        <begin position="112"/>
        <end position="231"/>
    </location>
</feature>
<dbReference type="PROSITE" id="PS51202">
    <property type="entry name" value="RCK_C"/>
    <property type="match status" value="1"/>
</dbReference>
<dbReference type="InterPro" id="IPR036291">
    <property type="entry name" value="NAD(P)-bd_dom_sf"/>
</dbReference>